<reference evidence="1 2" key="1">
    <citation type="submission" date="2024-01" db="EMBL/GenBank/DDBJ databases">
        <title>The genomes of 5 underutilized Papilionoideae crops provide insights into root nodulation and disease resistanc.</title>
        <authorList>
            <person name="Jiang F."/>
        </authorList>
    </citation>
    <scope>NUCLEOTIDE SEQUENCE [LARGE SCALE GENOMIC DNA]</scope>
    <source>
        <strain evidence="1">LVBAO_FW01</strain>
        <tissue evidence="1">Leaves</tissue>
    </source>
</reference>
<accession>A0AAN9KA97</accession>
<proteinExistence type="predicted"/>
<organism evidence="1 2">
    <name type="scientific">Canavalia gladiata</name>
    <name type="common">Sword bean</name>
    <name type="synonym">Dolichos gladiatus</name>
    <dbReference type="NCBI Taxonomy" id="3824"/>
    <lineage>
        <taxon>Eukaryota</taxon>
        <taxon>Viridiplantae</taxon>
        <taxon>Streptophyta</taxon>
        <taxon>Embryophyta</taxon>
        <taxon>Tracheophyta</taxon>
        <taxon>Spermatophyta</taxon>
        <taxon>Magnoliopsida</taxon>
        <taxon>eudicotyledons</taxon>
        <taxon>Gunneridae</taxon>
        <taxon>Pentapetalae</taxon>
        <taxon>rosids</taxon>
        <taxon>fabids</taxon>
        <taxon>Fabales</taxon>
        <taxon>Fabaceae</taxon>
        <taxon>Papilionoideae</taxon>
        <taxon>50 kb inversion clade</taxon>
        <taxon>NPAAA clade</taxon>
        <taxon>indigoferoid/millettioid clade</taxon>
        <taxon>Phaseoleae</taxon>
        <taxon>Canavalia</taxon>
    </lineage>
</organism>
<evidence type="ECO:0000313" key="2">
    <source>
        <dbReference type="Proteomes" id="UP001367508"/>
    </source>
</evidence>
<comment type="caution">
    <text evidence="1">The sequence shown here is derived from an EMBL/GenBank/DDBJ whole genome shotgun (WGS) entry which is preliminary data.</text>
</comment>
<gene>
    <name evidence="1" type="ORF">VNO77_35717</name>
</gene>
<evidence type="ECO:0000313" key="1">
    <source>
        <dbReference type="EMBL" id="KAK7312114.1"/>
    </source>
</evidence>
<keyword evidence="2" id="KW-1185">Reference proteome</keyword>
<dbReference type="EMBL" id="JAYMYQ010000009">
    <property type="protein sequence ID" value="KAK7312114.1"/>
    <property type="molecule type" value="Genomic_DNA"/>
</dbReference>
<dbReference type="Proteomes" id="UP001367508">
    <property type="component" value="Unassembled WGS sequence"/>
</dbReference>
<name>A0AAN9KA97_CANGL</name>
<protein>
    <submittedName>
        <fullName evidence="1">Uncharacterized protein</fullName>
    </submittedName>
</protein>
<sequence length="88" mass="10012">MKDNILVQLVKLSFPAHKIYIYICIHTMVLESTIWCIDSNIPLKIVLYVIIKTMKAHMLTLFNQQVDAVIADEAMPVEATDNYNSSGQ</sequence>
<dbReference type="AlphaFoldDB" id="A0AAN9KA97"/>